<protein>
    <submittedName>
        <fullName evidence="2">Uncharacterized protein</fullName>
    </submittedName>
</protein>
<proteinExistence type="predicted"/>
<dbReference type="AlphaFoldDB" id="A0A1X2G5J9"/>
<keyword evidence="3" id="KW-1185">Reference proteome</keyword>
<sequence>MASIDEKLYAAVHEKAKEHNLTDQEIKAIDTARQQISSHTSLGGFGGAASAALLGGSYDILVMLRRSNEESQTAAIACRYSRGFLFGSQVGFVAGALASVNTIKSLPNPQRVVEVIREVQEEARRQIGQPNATRPPMQRATMPISDPGSVPGHGPQDDKFITDDLSVHGEYATANSEFQTDQASQMQQKQGWPSKEKPAIAVQTQANQPAQQSAWDKIRASNQPNSAWAKVRQEAAQHPTDIRAIEAAKAKRVEQLKETEVSFDNLPRTREEADQRVKFQRNQYGDPVG</sequence>
<dbReference type="Proteomes" id="UP000242146">
    <property type="component" value="Unassembled WGS sequence"/>
</dbReference>
<feature type="region of interest" description="Disordered" evidence="1">
    <location>
        <begin position="264"/>
        <end position="289"/>
    </location>
</feature>
<reference evidence="2 3" key="1">
    <citation type="submission" date="2016-07" db="EMBL/GenBank/DDBJ databases">
        <title>Pervasive Adenine N6-methylation of Active Genes in Fungi.</title>
        <authorList>
            <consortium name="DOE Joint Genome Institute"/>
            <person name="Mondo S.J."/>
            <person name="Dannebaum R.O."/>
            <person name="Kuo R.C."/>
            <person name="Labutti K."/>
            <person name="Haridas S."/>
            <person name="Kuo A."/>
            <person name="Salamov A."/>
            <person name="Ahrendt S.R."/>
            <person name="Lipzen A."/>
            <person name="Sullivan W."/>
            <person name="Andreopoulos W.B."/>
            <person name="Clum A."/>
            <person name="Lindquist E."/>
            <person name="Daum C."/>
            <person name="Ramamoorthy G.K."/>
            <person name="Gryganskyi A."/>
            <person name="Culley D."/>
            <person name="Magnuson J.K."/>
            <person name="James T.Y."/>
            <person name="O'Malley M.A."/>
            <person name="Stajich J.E."/>
            <person name="Spatafora J.W."/>
            <person name="Visel A."/>
            <person name="Grigoriev I.V."/>
        </authorList>
    </citation>
    <scope>NUCLEOTIDE SEQUENCE [LARGE SCALE GENOMIC DNA]</scope>
    <source>
        <strain evidence="2 3">NRRL 3301</strain>
    </source>
</reference>
<dbReference type="OrthoDB" id="2438256at2759"/>
<accession>A0A1X2G5J9</accession>
<evidence type="ECO:0000313" key="2">
    <source>
        <dbReference type="EMBL" id="ORX45652.1"/>
    </source>
</evidence>
<name>A0A1X2G5J9_9FUNG</name>
<dbReference type="EMBL" id="MCGT01000041">
    <property type="protein sequence ID" value="ORX45652.1"/>
    <property type="molecule type" value="Genomic_DNA"/>
</dbReference>
<evidence type="ECO:0000256" key="1">
    <source>
        <dbReference type="SAM" id="MobiDB-lite"/>
    </source>
</evidence>
<organism evidence="2 3">
    <name type="scientific">Hesseltinella vesiculosa</name>
    <dbReference type="NCBI Taxonomy" id="101127"/>
    <lineage>
        <taxon>Eukaryota</taxon>
        <taxon>Fungi</taxon>
        <taxon>Fungi incertae sedis</taxon>
        <taxon>Mucoromycota</taxon>
        <taxon>Mucoromycotina</taxon>
        <taxon>Mucoromycetes</taxon>
        <taxon>Mucorales</taxon>
        <taxon>Cunninghamellaceae</taxon>
        <taxon>Hesseltinella</taxon>
    </lineage>
</organism>
<gene>
    <name evidence="2" type="ORF">DM01DRAFT_1349277</name>
</gene>
<comment type="caution">
    <text evidence="2">The sequence shown here is derived from an EMBL/GenBank/DDBJ whole genome shotgun (WGS) entry which is preliminary data.</text>
</comment>
<feature type="compositionally biased region" description="Basic and acidic residues" evidence="1">
    <location>
        <begin position="267"/>
        <end position="277"/>
    </location>
</feature>
<feature type="region of interest" description="Disordered" evidence="1">
    <location>
        <begin position="125"/>
        <end position="158"/>
    </location>
</feature>
<evidence type="ECO:0000313" key="3">
    <source>
        <dbReference type="Proteomes" id="UP000242146"/>
    </source>
</evidence>